<feature type="compositionally biased region" description="Basic and acidic residues" evidence="1">
    <location>
        <begin position="7"/>
        <end position="26"/>
    </location>
</feature>
<protein>
    <submittedName>
        <fullName evidence="3">Uncharacterized protein</fullName>
    </submittedName>
</protein>
<feature type="region of interest" description="Disordered" evidence="1">
    <location>
        <begin position="1"/>
        <end position="26"/>
    </location>
</feature>
<evidence type="ECO:0000313" key="3">
    <source>
        <dbReference type="WBParaSite" id="jg25310"/>
    </source>
</evidence>
<sequence length="119" mass="13788">MRTRKGVHNDKEDQDETEKNRENRENIIDNIVNNTKKSMSDGWIELENGLIAETSEPPRPSFFISRSELPAAKVEHKKRVPLWSIIKSAMGKNLYDEHLPIEFYEPLSLLQCLAEPLQV</sequence>
<evidence type="ECO:0000256" key="1">
    <source>
        <dbReference type="SAM" id="MobiDB-lite"/>
    </source>
</evidence>
<dbReference type="Proteomes" id="UP000887574">
    <property type="component" value="Unplaced"/>
</dbReference>
<evidence type="ECO:0000313" key="2">
    <source>
        <dbReference type="Proteomes" id="UP000887574"/>
    </source>
</evidence>
<dbReference type="AlphaFoldDB" id="A0A915E1U8"/>
<dbReference type="InterPro" id="IPR037239">
    <property type="entry name" value="OSBP_sf"/>
</dbReference>
<accession>A0A915E1U8</accession>
<dbReference type="WBParaSite" id="jg25310">
    <property type="protein sequence ID" value="jg25310"/>
    <property type="gene ID" value="jg25310"/>
</dbReference>
<name>A0A915E1U8_9BILA</name>
<keyword evidence="2" id="KW-1185">Reference proteome</keyword>
<proteinExistence type="predicted"/>
<organism evidence="2 3">
    <name type="scientific">Ditylenchus dipsaci</name>
    <dbReference type="NCBI Taxonomy" id="166011"/>
    <lineage>
        <taxon>Eukaryota</taxon>
        <taxon>Metazoa</taxon>
        <taxon>Ecdysozoa</taxon>
        <taxon>Nematoda</taxon>
        <taxon>Chromadorea</taxon>
        <taxon>Rhabditida</taxon>
        <taxon>Tylenchina</taxon>
        <taxon>Tylenchomorpha</taxon>
        <taxon>Sphaerularioidea</taxon>
        <taxon>Anguinidae</taxon>
        <taxon>Anguininae</taxon>
        <taxon>Ditylenchus</taxon>
    </lineage>
</organism>
<reference evidence="3" key="1">
    <citation type="submission" date="2022-11" db="UniProtKB">
        <authorList>
            <consortium name="WormBaseParasite"/>
        </authorList>
    </citation>
    <scope>IDENTIFICATION</scope>
</reference>
<dbReference type="SUPFAM" id="SSF144000">
    <property type="entry name" value="Oxysterol-binding protein-like"/>
    <property type="match status" value="1"/>
</dbReference>